<dbReference type="Proteomes" id="UP000290819">
    <property type="component" value="Unassembled WGS sequence"/>
</dbReference>
<evidence type="ECO:0000313" key="1">
    <source>
        <dbReference type="EMBL" id="RXT37808.1"/>
    </source>
</evidence>
<sequence>MRFGLFDCSSCASALVTPSTSAQTKTGWILFQPVFLLILLYGSKQQLSVSMVSELLKLPRADTAPDLVMAI</sequence>
<evidence type="ECO:0000313" key="2">
    <source>
        <dbReference type="Proteomes" id="UP000290819"/>
    </source>
</evidence>
<reference evidence="1 2" key="1">
    <citation type="submission" date="2017-03" db="EMBL/GenBank/DDBJ databases">
        <authorList>
            <person name="Safronova V.I."/>
            <person name="Sazanova A.L."/>
            <person name="Chirak E.R."/>
        </authorList>
    </citation>
    <scope>NUCLEOTIDE SEQUENCE [LARGE SCALE GENOMIC DNA]</scope>
    <source>
        <strain evidence="1 2">Opo-243</strain>
    </source>
</reference>
<accession>A0A4V1P4D1</accession>
<comment type="caution">
    <text evidence="1">The sequence shown here is derived from an EMBL/GenBank/DDBJ whole genome shotgun (WGS) entry which is preliminary data.</text>
</comment>
<dbReference type="EMBL" id="MZXW01000047">
    <property type="protein sequence ID" value="RXT37808.1"/>
    <property type="molecule type" value="Genomic_DNA"/>
</dbReference>
<organism evidence="1 2">
    <name type="scientific">Bradyrhizobium betae</name>
    <dbReference type="NCBI Taxonomy" id="244734"/>
    <lineage>
        <taxon>Bacteria</taxon>
        <taxon>Pseudomonadati</taxon>
        <taxon>Pseudomonadota</taxon>
        <taxon>Alphaproteobacteria</taxon>
        <taxon>Hyphomicrobiales</taxon>
        <taxon>Nitrobacteraceae</taxon>
        <taxon>Bradyrhizobium</taxon>
    </lineage>
</organism>
<protein>
    <submittedName>
        <fullName evidence="1">Uncharacterized protein</fullName>
    </submittedName>
</protein>
<dbReference type="AlphaFoldDB" id="A0A4V1P4D1"/>
<name>A0A4V1P4D1_9BRAD</name>
<proteinExistence type="predicted"/>
<gene>
    <name evidence="1" type="ORF">B5V03_31650</name>
</gene>
<keyword evidence="2" id="KW-1185">Reference proteome</keyword>